<dbReference type="PANTHER" id="PTHR44103">
    <property type="entry name" value="PROPROTEIN CONVERTASE P"/>
    <property type="match status" value="1"/>
</dbReference>
<dbReference type="PANTHER" id="PTHR44103:SF1">
    <property type="entry name" value="PROPROTEIN CONVERTASE P"/>
    <property type="match status" value="1"/>
</dbReference>
<dbReference type="SUPFAM" id="SSF69318">
    <property type="entry name" value="Integrin alpha N-terminal domain"/>
    <property type="match status" value="1"/>
</dbReference>
<organism evidence="2 3">
    <name type="scientific">Spirosoma profusum</name>
    <dbReference type="NCBI Taxonomy" id="2771354"/>
    <lineage>
        <taxon>Bacteria</taxon>
        <taxon>Pseudomonadati</taxon>
        <taxon>Bacteroidota</taxon>
        <taxon>Cytophagia</taxon>
        <taxon>Cytophagales</taxon>
        <taxon>Cytophagaceae</taxon>
        <taxon>Spirosoma</taxon>
    </lineage>
</organism>
<dbReference type="RefSeq" id="WP_190886572.1">
    <property type="nucleotide sequence ID" value="NZ_JACWZY010000005.1"/>
</dbReference>
<name>A0A926XUL7_9BACT</name>
<sequence>MNERSAPVIADIDGNGRLDLFVSRTEGPISNGTILRYQQTATNSTSFTQVTNTFNSIDVGNYAMPTFTDLDGNGRLDLLIGEEDGNINHWQQVSSNNTSFTLVTANFNSIDVGTNSTPTVTDLDGNGLLDLLVGQSIGTISHFQQSTANSTSFTLVNASFNSIDVGSNSAPTVVDIDGDGRLDLLIGSLGGNIHHYQQTAPNSTSFTPVSTTIVASGSGYTTPTFADLDDNGRLDLLVGTEDGEVRYFQQGSANLTSFCTPASSTSAQSVQIWSSKCLTTNVTVTAPAGFEVSLSATSGFGTSIDLVPINGTIANTNVYTRFVPTSTGTTTGNLQVFSSGATTRTIGLTGQSVSVSLSALSGTACSGSSFTLTANASGYGPNNGTLFTFNGPGLSQSGGASSATATQTGTYSVTANKSGFCASTATTSLTATNIVDLFTLKNGQWSDATVWSCSRVPLTTDRVRIKHTVTIPTSYVAYAYKVNFDNPAPGPGGGGNAASKVTYQSGGQLRISSQ</sequence>
<dbReference type="EMBL" id="JACWZY010000005">
    <property type="protein sequence ID" value="MBD2700718.1"/>
    <property type="molecule type" value="Genomic_DNA"/>
</dbReference>
<keyword evidence="3" id="KW-1185">Reference proteome</keyword>
<accession>A0A926XUL7</accession>
<evidence type="ECO:0000313" key="2">
    <source>
        <dbReference type="EMBL" id="MBD2700718.1"/>
    </source>
</evidence>
<dbReference type="InterPro" id="IPR013517">
    <property type="entry name" value="FG-GAP"/>
</dbReference>
<evidence type="ECO:0000256" key="1">
    <source>
        <dbReference type="ARBA" id="ARBA00022729"/>
    </source>
</evidence>
<dbReference type="Pfam" id="PF13517">
    <property type="entry name" value="FG-GAP_3"/>
    <property type="match status" value="2"/>
</dbReference>
<keyword evidence="1" id="KW-0732">Signal</keyword>
<gene>
    <name evidence="2" type="ORF">IC229_08725</name>
</gene>
<dbReference type="Proteomes" id="UP000598820">
    <property type="component" value="Unassembled WGS sequence"/>
</dbReference>
<protein>
    <submittedName>
        <fullName evidence="2">VCBS repeat-containing protein</fullName>
    </submittedName>
</protein>
<reference evidence="2" key="1">
    <citation type="submission" date="2020-09" db="EMBL/GenBank/DDBJ databases">
        <authorList>
            <person name="Kim M.K."/>
        </authorList>
    </citation>
    <scope>NUCLEOTIDE SEQUENCE</scope>
    <source>
        <strain evidence="2">BT702</strain>
    </source>
</reference>
<comment type="caution">
    <text evidence="2">The sequence shown here is derived from an EMBL/GenBank/DDBJ whole genome shotgun (WGS) entry which is preliminary data.</text>
</comment>
<dbReference type="InterPro" id="IPR028994">
    <property type="entry name" value="Integrin_alpha_N"/>
</dbReference>
<evidence type="ECO:0000313" key="3">
    <source>
        <dbReference type="Proteomes" id="UP000598820"/>
    </source>
</evidence>
<proteinExistence type="predicted"/>
<dbReference type="Gene3D" id="2.130.10.130">
    <property type="entry name" value="Integrin alpha, N-terminal"/>
    <property type="match status" value="2"/>
</dbReference>
<dbReference type="AlphaFoldDB" id="A0A926XUL7"/>